<reference evidence="4 5" key="1">
    <citation type="submission" date="2016-05" db="EMBL/GenBank/DDBJ databases">
        <title>Genome Sequence of Pseudomonas citronellolis Strain SJTE-3, an Estrogens and Persistent Organic Pollutants degradation strain.</title>
        <authorList>
            <person name="Liang R."/>
        </authorList>
    </citation>
    <scope>NUCLEOTIDE SEQUENCE [LARGE SCALE GENOMIC DNA]</scope>
    <source>
        <strain evidence="4 5">SJTE-3</strain>
    </source>
</reference>
<name>A0A1A9KA07_9PSED</name>
<dbReference type="PANTHER" id="PTHR43464">
    <property type="entry name" value="METHYLTRANSFERASE"/>
    <property type="match status" value="1"/>
</dbReference>
<evidence type="ECO:0000256" key="3">
    <source>
        <dbReference type="ARBA" id="ARBA00022691"/>
    </source>
</evidence>
<keyword evidence="1 4" id="KW-0489">Methyltransferase</keyword>
<dbReference type="PANTHER" id="PTHR43464:SF19">
    <property type="entry name" value="UBIQUINONE BIOSYNTHESIS O-METHYLTRANSFERASE, MITOCHONDRIAL"/>
    <property type="match status" value="1"/>
</dbReference>
<dbReference type="AlphaFoldDB" id="A0A1A9KA07"/>
<dbReference type="CDD" id="cd02440">
    <property type="entry name" value="AdoMet_MTases"/>
    <property type="match status" value="1"/>
</dbReference>
<dbReference type="Gene3D" id="3.40.50.150">
    <property type="entry name" value="Vaccinia Virus protein VP39"/>
    <property type="match status" value="1"/>
</dbReference>
<evidence type="ECO:0000313" key="5">
    <source>
        <dbReference type="Proteomes" id="UP000077748"/>
    </source>
</evidence>
<organism evidence="4 5">
    <name type="scientific">Pseudomonas citronellolis</name>
    <dbReference type="NCBI Taxonomy" id="53408"/>
    <lineage>
        <taxon>Bacteria</taxon>
        <taxon>Pseudomonadati</taxon>
        <taxon>Pseudomonadota</taxon>
        <taxon>Gammaproteobacteria</taxon>
        <taxon>Pseudomonadales</taxon>
        <taxon>Pseudomonadaceae</taxon>
        <taxon>Pseudomonas</taxon>
    </lineage>
</organism>
<accession>A0A1A9KA07</accession>
<dbReference type="Pfam" id="PF13489">
    <property type="entry name" value="Methyltransf_23"/>
    <property type="match status" value="1"/>
</dbReference>
<dbReference type="EMBL" id="CP015878">
    <property type="protein sequence ID" value="ANI14372.1"/>
    <property type="molecule type" value="Genomic_DNA"/>
</dbReference>
<keyword evidence="3" id="KW-0949">S-adenosyl-L-methionine</keyword>
<dbReference type="RefSeq" id="WP_064582607.1">
    <property type="nucleotide sequence ID" value="NZ_CP015878.1"/>
</dbReference>
<gene>
    <name evidence="4" type="ORF">A9C11_10430</name>
</gene>
<evidence type="ECO:0000313" key="4">
    <source>
        <dbReference type="EMBL" id="ANI14372.1"/>
    </source>
</evidence>
<dbReference type="InterPro" id="IPR029063">
    <property type="entry name" value="SAM-dependent_MTases_sf"/>
</dbReference>
<dbReference type="SUPFAM" id="SSF53335">
    <property type="entry name" value="S-adenosyl-L-methionine-dependent methyltransferases"/>
    <property type="match status" value="1"/>
</dbReference>
<protein>
    <submittedName>
        <fullName evidence="4">Methyltransferase type 12</fullName>
    </submittedName>
</protein>
<evidence type="ECO:0000256" key="2">
    <source>
        <dbReference type="ARBA" id="ARBA00022679"/>
    </source>
</evidence>
<evidence type="ECO:0000256" key="1">
    <source>
        <dbReference type="ARBA" id="ARBA00022603"/>
    </source>
</evidence>
<keyword evidence="2 4" id="KW-0808">Transferase</keyword>
<sequence length="225" mass="25006">MPDNPTRIRHSWDSNASAWTRAVREQRIDSRRLATDEAIVRAVLEGSPHRVLDIGCGEGWLCRVLEARGCEVVGIDASPALIEAARQAGEGQYEVLSQAELVGEAGVHLGRFDALVCNFALFDEDLAPLLRGLQQRLAPCGRLLIQTLHPWSACGDEPYEDGWRLETFSAFGDEFREPMPWYFRTFESWLALLHASGWRLLALREPRRPDTGVACSLLLVAAPAG</sequence>
<dbReference type="Proteomes" id="UP000077748">
    <property type="component" value="Chromosome"/>
</dbReference>
<dbReference type="GO" id="GO:0008168">
    <property type="term" value="F:methyltransferase activity"/>
    <property type="evidence" value="ECO:0007669"/>
    <property type="project" value="UniProtKB-KW"/>
</dbReference>
<proteinExistence type="predicted"/>
<dbReference type="GO" id="GO:0032259">
    <property type="term" value="P:methylation"/>
    <property type="evidence" value="ECO:0007669"/>
    <property type="project" value="UniProtKB-KW"/>
</dbReference>